<dbReference type="InterPro" id="IPR029068">
    <property type="entry name" value="Glyas_Bleomycin-R_OHBP_Dase"/>
</dbReference>
<accession>A0ABU8NFB3</accession>
<name>A0ABU8NFB3_9SPHI</name>
<dbReference type="RefSeq" id="WP_172663247.1">
    <property type="nucleotide sequence ID" value="NZ_CBFGNQ010000019.1"/>
</dbReference>
<evidence type="ECO:0000313" key="3">
    <source>
        <dbReference type="Proteomes" id="UP001378956"/>
    </source>
</evidence>
<keyword evidence="3" id="KW-1185">Reference proteome</keyword>
<dbReference type="EMBL" id="JBBEUB010000001">
    <property type="protein sequence ID" value="MEJ2900900.1"/>
    <property type="molecule type" value="Genomic_DNA"/>
</dbReference>
<sequence length="131" mass="14779">MRPTKIWANLGVKDVTTTRNFYSALGFKPNEGYDKTDEITSFLFGNDDFVINFFVQDSLKNALRGEVADLSKGNEVIFTLWADNKEEADKWAVEVRNGGGKIFDEPAEFGPGYYGFGFSDPDGHKWNVFNC</sequence>
<feature type="domain" description="Glyoxalase/fosfomycin resistance/dioxygenase" evidence="1">
    <location>
        <begin position="8"/>
        <end position="127"/>
    </location>
</feature>
<dbReference type="InterPro" id="IPR004360">
    <property type="entry name" value="Glyas_Fos-R_dOase_dom"/>
</dbReference>
<evidence type="ECO:0000259" key="1">
    <source>
        <dbReference type="Pfam" id="PF00903"/>
    </source>
</evidence>
<dbReference type="Pfam" id="PF00903">
    <property type="entry name" value="Glyoxalase"/>
    <property type="match status" value="1"/>
</dbReference>
<dbReference type="Proteomes" id="UP001378956">
    <property type="component" value="Unassembled WGS sequence"/>
</dbReference>
<evidence type="ECO:0000313" key="2">
    <source>
        <dbReference type="EMBL" id="MEJ2900900.1"/>
    </source>
</evidence>
<dbReference type="SUPFAM" id="SSF54593">
    <property type="entry name" value="Glyoxalase/Bleomycin resistance protein/Dihydroxybiphenyl dioxygenase"/>
    <property type="match status" value="1"/>
</dbReference>
<gene>
    <name evidence="2" type="ORF">WAE58_00600</name>
</gene>
<reference evidence="2 3" key="1">
    <citation type="submission" date="2024-03" db="EMBL/GenBank/DDBJ databases">
        <title>Sequence of Lycoming College Course Isolates.</title>
        <authorList>
            <person name="Plotts O."/>
            <person name="Newman J."/>
        </authorList>
    </citation>
    <scope>NUCLEOTIDE SEQUENCE [LARGE SCALE GENOMIC DNA]</scope>
    <source>
        <strain evidence="2 3">CJB-3</strain>
    </source>
</reference>
<dbReference type="Gene3D" id="3.10.180.10">
    <property type="entry name" value="2,3-Dihydroxybiphenyl 1,2-Dioxygenase, domain 1"/>
    <property type="match status" value="1"/>
</dbReference>
<dbReference type="PANTHER" id="PTHR36503">
    <property type="entry name" value="BLR2520 PROTEIN"/>
    <property type="match status" value="1"/>
</dbReference>
<proteinExistence type="predicted"/>
<comment type="caution">
    <text evidence="2">The sequence shown here is derived from an EMBL/GenBank/DDBJ whole genome shotgun (WGS) entry which is preliminary data.</text>
</comment>
<dbReference type="PANTHER" id="PTHR36503:SF2">
    <property type="entry name" value="BLR2408 PROTEIN"/>
    <property type="match status" value="1"/>
</dbReference>
<protein>
    <submittedName>
        <fullName evidence="2">VOC family protein</fullName>
    </submittedName>
</protein>
<organism evidence="2 3">
    <name type="scientific">Pedobacter panaciterrae</name>
    <dbReference type="NCBI Taxonomy" id="363849"/>
    <lineage>
        <taxon>Bacteria</taxon>
        <taxon>Pseudomonadati</taxon>
        <taxon>Bacteroidota</taxon>
        <taxon>Sphingobacteriia</taxon>
        <taxon>Sphingobacteriales</taxon>
        <taxon>Sphingobacteriaceae</taxon>
        <taxon>Pedobacter</taxon>
    </lineage>
</organism>